<proteinExistence type="predicted"/>
<accession>A0ACB8AH46</accession>
<sequence>MIASRFFALLPLAALALAGGSGTTQCNTGSASCCDSTQSAEDFSKTDLADSLGLSTGDVTGLVGLDCTPISVIGVGSGCKANQEPVCCTDNTFDGLVNMGCSPVNVNL</sequence>
<name>A0ACB8AH46_9AGAM</name>
<evidence type="ECO:0000313" key="2">
    <source>
        <dbReference type="Proteomes" id="UP000790377"/>
    </source>
</evidence>
<keyword evidence="2" id="KW-1185">Reference proteome</keyword>
<dbReference type="Proteomes" id="UP000790377">
    <property type="component" value="Unassembled WGS sequence"/>
</dbReference>
<comment type="caution">
    <text evidence="1">The sequence shown here is derived from an EMBL/GenBank/DDBJ whole genome shotgun (WGS) entry which is preliminary data.</text>
</comment>
<dbReference type="EMBL" id="MU267647">
    <property type="protein sequence ID" value="KAH7912641.1"/>
    <property type="molecule type" value="Genomic_DNA"/>
</dbReference>
<protein>
    <submittedName>
        <fullName evidence="1">Fungal hydrophobin</fullName>
    </submittedName>
</protein>
<reference evidence="1" key="1">
    <citation type="journal article" date="2021" name="New Phytol.">
        <title>Evolutionary innovations through gain and loss of genes in the ectomycorrhizal Boletales.</title>
        <authorList>
            <person name="Wu G."/>
            <person name="Miyauchi S."/>
            <person name="Morin E."/>
            <person name="Kuo A."/>
            <person name="Drula E."/>
            <person name="Varga T."/>
            <person name="Kohler A."/>
            <person name="Feng B."/>
            <person name="Cao Y."/>
            <person name="Lipzen A."/>
            <person name="Daum C."/>
            <person name="Hundley H."/>
            <person name="Pangilinan J."/>
            <person name="Johnson J."/>
            <person name="Barry K."/>
            <person name="LaButti K."/>
            <person name="Ng V."/>
            <person name="Ahrendt S."/>
            <person name="Min B."/>
            <person name="Choi I.G."/>
            <person name="Park H."/>
            <person name="Plett J.M."/>
            <person name="Magnuson J."/>
            <person name="Spatafora J.W."/>
            <person name="Nagy L.G."/>
            <person name="Henrissat B."/>
            <person name="Grigoriev I.V."/>
            <person name="Yang Z.L."/>
            <person name="Xu J."/>
            <person name="Martin F.M."/>
        </authorList>
    </citation>
    <scope>NUCLEOTIDE SEQUENCE</scope>
    <source>
        <strain evidence="1">ATCC 28755</strain>
    </source>
</reference>
<organism evidence="1 2">
    <name type="scientific">Hygrophoropsis aurantiaca</name>
    <dbReference type="NCBI Taxonomy" id="72124"/>
    <lineage>
        <taxon>Eukaryota</taxon>
        <taxon>Fungi</taxon>
        <taxon>Dikarya</taxon>
        <taxon>Basidiomycota</taxon>
        <taxon>Agaricomycotina</taxon>
        <taxon>Agaricomycetes</taxon>
        <taxon>Agaricomycetidae</taxon>
        <taxon>Boletales</taxon>
        <taxon>Coniophorineae</taxon>
        <taxon>Hygrophoropsidaceae</taxon>
        <taxon>Hygrophoropsis</taxon>
    </lineage>
</organism>
<evidence type="ECO:0000313" key="1">
    <source>
        <dbReference type="EMBL" id="KAH7912641.1"/>
    </source>
</evidence>
<gene>
    <name evidence="1" type="ORF">BJ138DRAFT_1112183</name>
</gene>